<keyword evidence="6" id="KW-1185">Reference proteome</keyword>
<evidence type="ECO:0000256" key="3">
    <source>
        <dbReference type="ARBA" id="ARBA00038502"/>
    </source>
</evidence>
<dbReference type="PROSITE" id="PS51186">
    <property type="entry name" value="GNAT"/>
    <property type="match status" value="1"/>
</dbReference>
<dbReference type="Pfam" id="PF13302">
    <property type="entry name" value="Acetyltransf_3"/>
    <property type="match status" value="1"/>
</dbReference>
<dbReference type="Proteomes" id="UP000741863">
    <property type="component" value="Unassembled WGS sequence"/>
</dbReference>
<dbReference type="PANTHER" id="PTHR43792">
    <property type="entry name" value="GNAT FAMILY, PUTATIVE (AFU_ORTHOLOGUE AFUA_3G00765)-RELATED-RELATED"/>
    <property type="match status" value="1"/>
</dbReference>
<evidence type="ECO:0000313" key="6">
    <source>
        <dbReference type="Proteomes" id="UP000741863"/>
    </source>
</evidence>
<gene>
    <name evidence="5" type="ORF">JOD17_002505</name>
</gene>
<evidence type="ECO:0000256" key="2">
    <source>
        <dbReference type="ARBA" id="ARBA00023315"/>
    </source>
</evidence>
<dbReference type="EMBL" id="JAFBEC010000007">
    <property type="protein sequence ID" value="MBM7633411.1"/>
    <property type="molecule type" value="Genomic_DNA"/>
</dbReference>
<dbReference type="GO" id="GO:0008999">
    <property type="term" value="F:protein-N-terminal-alanine acetyltransferase activity"/>
    <property type="evidence" value="ECO:0007669"/>
    <property type="project" value="UniProtKB-EC"/>
</dbReference>
<evidence type="ECO:0000256" key="1">
    <source>
        <dbReference type="ARBA" id="ARBA00022679"/>
    </source>
</evidence>
<dbReference type="InterPro" id="IPR051531">
    <property type="entry name" value="N-acetyltransferase"/>
</dbReference>
<organism evidence="5 6">
    <name type="scientific">Geomicrobium sediminis</name>
    <dbReference type="NCBI Taxonomy" id="1347788"/>
    <lineage>
        <taxon>Bacteria</taxon>
        <taxon>Bacillati</taxon>
        <taxon>Bacillota</taxon>
        <taxon>Bacilli</taxon>
        <taxon>Bacillales</taxon>
        <taxon>Geomicrobium</taxon>
    </lineage>
</organism>
<dbReference type="Gene3D" id="3.40.630.30">
    <property type="match status" value="1"/>
</dbReference>
<keyword evidence="1 5" id="KW-0808">Transferase</keyword>
<keyword evidence="2 5" id="KW-0012">Acyltransferase</keyword>
<protein>
    <submittedName>
        <fullName evidence="5">Ribosomal-protein-alanine N-acetyltransferase</fullName>
        <ecNumber evidence="5">2.3.1.267</ecNumber>
    </submittedName>
</protein>
<proteinExistence type="inferred from homology"/>
<dbReference type="PANTHER" id="PTHR43792:SF8">
    <property type="entry name" value="[RIBOSOMAL PROTEIN US5]-ALANINE N-ACETYLTRANSFERASE"/>
    <property type="match status" value="1"/>
</dbReference>
<evidence type="ECO:0000259" key="4">
    <source>
        <dbReference type="PROSITE" id="PS51186"/>
    </source>
</evidence>
<dbReference type="SUPFAM" id="SSF55729">
    <property type="entry name" value="Acyl-CoA N-acyltransferases (Nat)"/>
    <property type="match status" value="1"/>
</dbReference>
<feature type="domain" description="N-acetyltransferase" evidence="4">
    <location>
        <begin position="9"/>
        <end position="180"/>
    </location>
</feature>
<name>A0ABS2PEK7_9BACL</name>
<dbReference type="RefSeq" id="WP_204698049.1">
    <property type="nucleotide sequence ID" value="NZ_JAFBEC010000007.1"/>
</dbReference>
<reference evidence="5 6" key="1">
    <citation type="submission" date="2021-01" db="EMBL/GenBank/DDBJ databases">
        <title>Genomic Encyclopedia of Type Strains, Phase IV (KMG-IV): sequencing the most valuable type-strain genomes for metagenomic binning, comparative biology and taxonomic classification.</title>
        <authorList>
            <person name="Goeker M."/>
        </authorList>
    </citation>
    <scope>NUCLEOTIDE SEQUENCE [LARGE SCALE GENOMIC DNA]</scope>
    <source>
        <strain evidence="5 6">DSM 25540</strain>
    </source>
</reference>
<comment type="caution">
    <text evidence="5">The sequence shown here is derived from an EMBL/GenBank/DDBJ whole genome shotgun (WGS) entry which is preliminary data.</text>
</comment>
<comment type="similarity">
    <text evidence="3">Belongs to the acetyltransferase family. RimJ subfamily.</text>
</comment>
<accession>A0ABS2PEK7</accession>
<evidence type="ECO:0000313" key="5">
    <source>
        <dbReference type="EMBL" id="MBM7633411.1"/>
    </source>
</evidence>
<dbReference type="InterPro" id="IPR016181">
    <property type="entry name" value="Acyl_CoA_acyltransferase"/>
</dbReference>
<dbReference type="InterPro" id="IPR000182">
    <property type="entry name" value="GNAT_dom"/>
</dbReference>
<sequence length="182" mass="21465">MKQFETDRLQLKQLGPSHAEQVLQFYIQNKQFLEKWEAKKSEAFFTVATQVELLKQDQVHYTNGQAVKFWICKKEEETKLIGCINFSNIIRSIMQSCYVGYKMDMDENGKGYLTEALRLAINVMFEEYHIHRIEAPIMPKNKASIRVVEKLGFEREGLTKQMLKVNDRREDHVRFSLLNPND</sequence>
<dbReference type="EC" id="2.3.1.267" evidence="5"/>